<evidence type="ECO:0000256" key="1">
    <source>
        <dbReference type="ARBA" id="ARBA00022737"/>
    </source>
</evidence>
<keyword evidence="6" id="KW-0675">Receptor</keyword>
<feature type="region of interest" description="Disordered" evidence="4">
    <location>
        <begin position="728"/>
        <end position="751"/>
    </location>
</feature>
<evidence type="ECO:0000313" key="7">
    <source>
        <dbReference type="Proteomes" id="UP000675881"/>
    </source>
</evidence>
<feature type="chain" id="PRO_5043927156" evidence="5">
    <location>
        <begin position="22"/>
        <end position="895"/>
    </location>
</feature>
<keyword evidence="7" id="KW-1185">Reference proteome</keyword>
<feature type="signal peptide" evidence="5">
    <location>
        <begin position="1"/>
        <end position="21"/>
    </location>
</feature>
<dbReference type="OrthoDB" id="10268124at2759"/>
<dbReference type="PRINTS" id="PR01705">
    <property type="entry name" value="TSP1REPEAT"/>
</dbReference>
<dbReference type="PANTHER" id="PTHR22906">
    <property type="entry name" value="PROPERDIN"/>
    <property type="match status" value="1"/>
</dbReference>
<evidence type="ECO:0000313" key="6">
    <source>
        <dbReference type="EMBL" id="CAF2774312.1"/>
    </source>
</evidence>
<reference evidence="6" key="1">
    <citation type="submission" date="2021-02" db="EMBL/GenBank/DDBJ databases">
        <authorList>
            <person name="Bekaert M."/>
        </authorList>
    </citation>
    <scope>NUCLEOTIDE SEQUENCE</scope>
    <source>
        <strain evidence="6">IoA-00</strain>
    </source>
</reference>
<gene>
    <name evidence="6" type="ORF">LSAA_2055</name>
</gene>
<dbReference type="Pfam" id="PF21700">
    <property type="entry name" value="EGF_DL_JAG"/>
    <property type="match status" value="1"/>
</dbReference>
<dbReference type="PROSITE" id="PS50092">
    <property type="entry name" value="TSP1"/>
    <property type="match status" value="11"/>
</dbReference>
<protein>
    <submittedName>
        <fullName evidence="6">Hemicentin-1,Thrombospondin-1,Adhesion G protein-coupled receptor B3,Thrombospondin-2,Adhesion G protein-coupled receptor B1</fullName>
    </submittedName>
</protein>
<dbReference type="SUPFAM" id="SSF82895">
    <property type="entry name" value="TSP-1 type 1 repeat"/>
    <property type="match status" value="11"/>
</dbReference>
<dbReference type="InterPro" id="IPR036383">
    <property type="entry name" value="TSP1_rpt_sf"/>
</dbReference>
<evidence type="ECO:0000256" key="3">
    <source>
        <dbReference type="PROSITE-ProRule" id="PRU00076"/>
    </source>
</evidence>
<keyword evidence="1" id="KW-0677">Repeat</keyword>
<dbReference type="PROSITE" id="PS01186">
    <property type="entry name" value="EGF_2"/>
    <property type="match status" value="1"/>
</dbReference>
<dbReference type="FunFam" id="2.20.100.10:FF:000007">
    <property type="entry name" value="Thrombospondin 1"/>
    <property type="match status" value="3"/>
</dbReference>
<sequence>MRNFIVWISLVALSILPYIKATGRITPLSRPGATACLAENLRLTDRYICDSEGNVICVDGWSYPSKLCSEPICDMNGRGCVNGKCIHPNVCACEVGWDGPNCDECIPLGGCKHGSCNKPMECNCRPGWTGGQCNKPKCDGCVNGCCHEPYKCICDFGWKGPNCTECTTLSNCKNGHCITHPFQCECIDGWTGLDCSKPICRDSCHPVNGYCHSPGECICRNGWTGRDCNECVPYPGCKGTCVNNVPWTCTDIDTIPPGNTDEWSAWGRWSTCSRTCGDGTQTRARTCADHNGVSGNCRGSSTESRRCSISNCKIDGHWAEWTRWAPCSASCGTGSKTRFRSCSNPIPRYGGKPCAGLDRENLKCFTKHCAIDGKWSSWQSWGQCSASCGNGHRHRARECNSPSPAHGGLSCFGNSVDNQVCNVRECPIDASWSLWTQWTSCTKTCGEGRRERQRNCDGALFGGRPCTGNSTVERDVIPCWIQVVCSLDGHWSSWAQWSTCSTTCGAGNRQRRRDCNNPAPKFGGRRCAGADFENGPCSANQNCPIDGKWNAWNQWTTCSATCNGGTQTRGRTCIEPQFGGKSCSGSSNDDRACGAIKCPIDASWSIWTSWSTCTKTCGGGSRRRSRTCTPAQNGGQPCIGTATDESTCNTQECIVIGSWAQWGRWSTCSKSCDGGSRSRSRPCSNNNCLGNGSENGRCNAKPCGVDGMWGQWQFWGSCSVSCGNGVQSRRRQCDSPRPSSGGRNCRGSSVESNTCIKPSCIQVIDGNWGQWIQWSGCSATCGHATRSRSRQCDSPSPMNGGSFCSGDNNQISSCPNTRPCPIDGGFTEWTQWSKCTVDCLGDRGDQVRRRFCSNPVPQNGGLPCRGETKVKQFCTGTIAKQINNPSEICFYIGQK</sequence>
<dbReference type="PROSITE" id="PS50026">
    <property type="entry name" value="EGF_3"/>
    <property type="match status" value="1"/>
</dbReference>
<dbReference type="Gene3D" id="2.20.100.10">
    <property type="entry name" value="Thrombospondin type-1 (TSP1) repeat"/>
    <property type="match status" value="11"/>
</dbReference>
<keyword evidence="2 3" id="KW-1015">Disulfide bond</keyword>
<dbReference type="FunFam" id="2.20.100.10:FF:000001">
    <property type="entry name" value="semaphorin-5A isoform X1"/>
    <property type="match status" value="4"/>
</dbReference>
<dbReference type="AlphaFoldDB" id="A0A7R8CCT1"/>
<dbReference type="Proteomes" id="UP000675881">
    <property type="component" value="Chromosome 1"/>
</dbReference>
<keyword evidence="3" id="KW-0245">EGF-like domain</keyword>
<proteinExistence type="predicted"/>
<organism evidence="6 7">
    <name type="scientific">Lepeophtheirus salmonis</name>
    <name type="common">Salmon louse</name>
    <name type="synonym">Caligus salmonis</name>
    <dbReference type="NCBI Taxonomy" id="72036"/>
    <lineage>
        <taxon>Eukaryota</taxon>
        <taxon>Metazoa</taxon>
        <taxon>Ecdysozoa</taxon>
        <taxon>Arthropoda</taxon>
        <taxon>Crustacea</taxon>
        <taxon>Multicrustacea</taxon>
        <taxon>Hexanauplia</taxon>
        <taxon>Copepoda</taxon>
        <taxon>Siphonostomatoida</taxon>
        <taxon>Caligidae</taxon>
        <taxon>Lepeophtheirus</taxon>
    </lineage>
</organism>
<dbReference type="PROSITE" id="PS00022">
    <property type="entry name" value="EGF_1"/>
    <property type="match status" value="2"/>
</dbReference>
<dbReference type="InterPro" id="IPR000884">
    <property type="entry name" value="TSP1_rpt"/>
</dbReference>
<dbReference type="EMBL" id="HG994580">
    <property type="protein sequence ID" value="CAF2774312.1"/>
    <property type="molecule type" value="Genomic_DNA"/>
</dbReference>
<name>A0A7R8CCT1_LEPSM</name>
<dbReference type="SMART" id="SM00209">
    <property type="entry name" value="TSP1"/>
    <property type="match status" value="11"/>
</dbReference>
<evidence type="ECO:0000256" key="2">
    <source>
        <dbReference type="ARBA" id="ARBA00023157"/>
    </source>
</evidence>
<accession>A0A7R8CCT1</accession>
<feature type="disulfide bond" evidence="3">
    <location>
        <begin position="219"/>
        <end position="228"/>
    </location>
</feature>
<dbReference type="SMART" id="SM00181">
    <property type="entry name" value="EGF"/>
    <property type="match status" value="5"/>
</dbReference>
<dbReference type="InterPro" id="IPR052065">
    <property type="entry name" value="Compl_asym_regulator"/>
</dbReference>
<dbReference type="PANTHER" id="PTHR22906:SF21">
    <property type="entry name" value="SEMA DOMAIN-CONTAINING PROTEIN"/>
    <property type="match status" value="1"/>
</dbReference>
<comment type="caution">
    <text evidence="3">Lacks conserved residue(s) required for the propagation of feature annotation.</text>
</comment>
<keyword evidence="5" id="KW-0732">Signal</keyword>
<dbReference type="Pfam" id="PF00090">
    <property type="entry name" value="TSP_1"/>
    <property type="match status" value="11"/>
</dbReference>
<dbReference type="InterPro" id="IPR000742">
    <property type="entry name" value="EGF"/>
</dbReference>
<evidence type="ECO:0000256" key="4">
    <source>
        <dbReference type="SAM" id="MobiDB-lite"/>
    </source>
</evidence>
<feature type="compositionally biased region" description="Polar residues" evidence="4">
    <location>
        <begin position="737"/>
        <end position="751"/>
    </location>
</feature>
<dbReference type="Gene3D" id="2.10.25.10">
    <property type="entry name" value="Laminin"/>
    <property type="match status" value="4"/>
</dbReference>
<evidence type="ECO:0000256" key="5">
    <source>
        <dbReference type="SAM" id="SignalP"/>
    </source>
</evidence>